<dbReference type="AlphaFoldDB" id="A0A410JVY9"/>
<organism evidence="1 2">
    <name type="scientific">Geovibrio thiophilus</name>
    <dbReference type="NCBI Taxonomy" id="139438"/>
    <lineage>
        <taxon>Bacteria</taxon>
        <taxon>Pseudomonadati</taxon>
        <taxon>Deferribacterota</taxon>
        <taxon>Deferribacteres</taxon>
        <taxon>Deferribacterales</taxon>
        <taxon>Geovibrionaceae</taxon>
        <taxon>Geovibrio</taxon>
    </lineage>
</organism>
<evidence type="ECO:0000313" key="1">
    <source>
        <dbReference type="EMBL" id="QAR32219.1"/>
    </source>
</evidence>
<dbReference type="EMBL" id="CP035108">
    <property type="protein sequence ID" value="QAR32219.1"/>
    <property type="molecule type" value="Genomic_DNA"/>
</dbReference>
<protein>
    <submittedName>
        <fullName evidence="1">Competence protein ComFB</fullName>
    </submittedName>
</protein>
<keyword evidence="2" id="KW-1185">Reference proteome</keyword>
<accession>A0A410JVY9</accession>
<dbReference type="RefSeq" id="WP_128465506.1">
    <property type="nucleotide sequence ID" value="NZ_CP035108.1"/>
</dbReference>
<reference evidence="1 2" key="1">
    <citation type="submission" date="2019-01" db="EMBL/GenBank/DDBJ databases">
        <title>Geovibrio thiophilus DSM 11263, complete genome.</title>
        <authorList>
            <person name="Spring S."/>
            <person name="Bunk B."/>
            <person name="Sproer C."/>
        </authorList>
    </citation>
    <scope>NUCLEOTIDE SEQUENCE [LARGE SCALE GENOMIC DNA]</scope>
    <source>
        <strain evidence="1 2">DSM 11263</strain>
    </source>
</reference>
<dbReference type="Proteomes" id="UP000287502">
    <property type="component" value="Chromosome"/>
</dbReference>
<dbReference type="Pfam" id="PF10719">
    <property type="entry name" value="ComFB"/>
    <property type="match status" value="1"/>
</dbReference>
<sequence length="93" mass="10654">MAKINYYDVDALRNVNEKRVWDMLPFFLERNPNICACGGCALDIVAVTLNNIQPCYQVYEDGVERAREKVSEEEIYRQMTAAAKLVGSNPRHD</sequence>
<evidence type="ECO:0000313" key="2">
    <source>
        <dbReference type="Proteomes" id="UP000287502"/>
    </source>
</evidence>
<dbReference type="KEGG" id="gtl:EP073_02045"/>
<gene>
    <name evidence="1" type="ORF">EP073_02045</name>
</gene>
<dbReference type="InterPro" id="IPR019657">
    <property type="entry name" value="ComFB"/>
</dbReference>
<name>A0A410JVY9_9BACT</name>
<dbReference type="OrthoDB" id="5616024at2"/>
<proteinExistence type="predicted"/>